<keyword evidence="4" id="KW-1185">Reference proteome</keyword>
<comment type="similarity">
    <text evidence="1">Belongs to the outer membrane factor (OMF) (TC 1.B.17) family.</text>
</comment>
<dbReference type="PANTHER" id="PTHR30203:SF30">
    <property type="entry name" value="OUTER MEMBRANE PROTEIN-RELATED"/>
    <property type="match status" value="1"/>
</dbReference>
<dbReference type="KEGG" id="tvd:SG34_030365"/>
<proteinExistence type="inferred from homology"/>
<name>A0AAE9Z9M0_9GAMM</name>
<feature type="chain" id="PRO_5041948154" evidence="2">
    <location>
        <begin position="21"/>
        <end position="460"/>
    </location>
</feature>
<reference evidence="3 4" key="2">
    <citation type="journal article" date="2022" name="Mar. Drugs">
        <title>Bioassay-Guided Fractionation Leads to the Detection of Cholic Acid Generated by the Rare Thalassomonas sp.</title>
        <authorList>
            <person name="Pheiffer F."/>
            <person name="Schneider Y.K."/>
            <person name="Hansen E.H."/>
            <person name="Andersen J.H."/>
            <person name="Isaksson J."/>
            <person name="Busche T."/>
            <person name="R C."/>
            <person name="Kalinowski J."/>
            <person name="Zyl L.V."/>
            <person name="Trindade M."/>
        </authorList>
    </citation>
    <scope>NUCLEOTIDE SEQUENCE [LARGE SCALE GENOMIC DNA]</scope>
    <source>
        <strain evidence="3 4">XOM25</strain>
    </source>
</reference>
<dbReference type="Gene3D" id="2.20.200.10">
    <property type="entry name" value="Outer membrane efflux proteins (OEP)"/>
    <property type="match status" value="1"/>
</dbReference>
<dbReference type="AlphaFoldDB" id="A0AAE9Z9M0"/>
<dbReference type="GO" id="GO:0015562">
    <property type="term" value="F:efflux transmembrane transporter activity"/>
    <property type="evidence" value="ECO:0007669"/>
    <property type="project" value="InterPro"/>
</dbReference>
<dbReference type="RefSeq" id="WP_053047339.1">
    <property type="nucleotide sequence ID" value="NZ_CP059734.1"/>
</dbReference>
<protein>
    <submittedName>
        <fullName evidence="3">TolC family protein</fullName>
    </submittedName>
</protein>
<reference evidence="3 4" key="1">
    <citation type="journal article" date="2015" name="Genome Announc.">
        <title>Draft Genome Sequences of Marine Isolates of Thalassomonas viridans and Thalassomonas actiniarum.</title>
        <authorList>
            <person name="Olonade I."/>
            <person name="van Zyl L.J."/>
            <person name="Trindade M."/>
        </authorList>
    </citation>
    <scope>NUCLEOTIDE SEQUENCE [LARGE SCALE GENOMIC DNA]</scope>
    <source>
        <strain evidence="3 4">XOM25</strain>
    </source>
</reference>
<dbReference type="SUPFAM" id="SSF56954">
    <property type="entry name" value="Outer membrane efflux proteins (OEP)"/>
    <property type="match status" value="1"/>
</dbReference>
<keyword evidence="2" id="KW-0732">Signal</keyword>
<evidence type="ECO:0000256" key="2">
    <source>
        <dbReference type="SAM" id="SignalP"/>
    </source>
</evidence>
<dbReference type="InterPro" id="IPR003423">
    <property type="entry name" value="OMP_efflux"/>
</dbReference>
<dbReference type="Pfam" id="PF02321">
    <property type="entry name" value="OEP"/>
    <property type="match status" value="2"/>
</dbReference>
<accession>A0AAE9Z9M0</accession>
<dbReference type="InterPro" id="IPR010131">
    <property type="entry name" value="MdtP/NodT-like"/>
</dbReference>
<organism evidence="3 4">
    <name type="scientific">Thalassomonas viridans</name>
    <dbReference type="NCBI Taxonomy" id="137584"/>
    <lineage>
        <taxon>Bacteria</taxon>
        <taxon>Pseudomonadati</taxon>
        <taxon>Pseudomonadota</taxon>
        <taxon>Gammaproteobacteria</taxon>
        <taxon>Alteromonadales</taxon>
        <taxon>Colwelliaceae</taxon>
        <taxon>Thalassomonas</taxon>
    </lineage>
</organism>
<feature type="signal peptide" evidence="2">
    <location>
        <begin position="1"/>
        <end position="20"/>
    </location>
</feature>
<dbReference type="Gene3D" id="1.20.1600.10">
    <property type="entry name" value="Outer membrane efflux proteins (OEP)"/>
    <property type="match status" value="1"/>
</dbReference>
<evidence type="ECO:0000313" key="4">
    <source>
        <dbReference type="Proteomes" id="UP000032352"/>
    </source>
</evidence>
<evidence type="ECO:0000256" key="1">
    <source>
        <dbReference type="ARBA" id="ARBA00007613"/>
    </source>
</evidence>
<sequence>MKFSKKILICMLVISLTACSANNGPERADLHDKLNITLPPGWSEIQAIGDNPNYDSIADMVSFALQNNQQLKQQAYALAADKLKVTVSQSELWPQITAGLTSQRRKTTSDTFSNDSELSLDISYELDLWGKLSAAEQNATLSYLAAEQAFIQSKQTLAAEVIKSYLEIIQAKQLLQLYKSRREAAKNNLLIVERGHKLGLNEALDVYLTRNEYTSEQSRVASQESVVVTATRTFERLMGQYPGGSVDFSREIPLWLEDISQVIPSDLVAQKPSIQSAWLSLLASDANLAFSHKQRFPSLNISASLGQSAPKVENLLDSSSLAWSLLGGVTAPVFNAGRLKANEDIARLNLRQAEQVYVAEIYDSFTAVENALTLDASTKKTLTTALEAEFNAIEAETLSFEQYQKGLVNYATVLVSQQRSLEAQSSVIQLKTQLASNRIDLMLALGGKDLPLISTISSRP</sequence>
<gene>
    <name evidence="3" type="ORF">SG34_030365</name>
</gene>
<evidence type="ECO:0000313" key="3">
    <source>
        <dbReference type="EMBL" id="WDE09078.1"/>
    </source>
</evidence>
<dbReference type="EMBL" id="CP059734">
    <property type="protein sequence ID" value="WDE09078.1"/>
    <property type="molecule type" value="Genomic_DNA"/>
</dbReference>
<dbReference type="Proteomes" id="UP000032352">
    <property type="component" value="Chromosome pTvir"/>
</dbReference>
<dbReference type="PANTHER" id="PTHR30203">
    <property type="entry name" value="OUTER MEMBRANE CATION EFFLUX PROTEIN"/>
    <property type="match status" value="1"/>
</dbReference>
<dbReference type="PROSITE" id="PS51257">
    <property type="entry name" value="PROKAR_LIPOPROTEIN"/>
    <property type="match status" value="1"/>
</dbReference>